<evidence type="ECO:0000313" key="3">
    <source>
        <dbReference type="Proteomes" id="UP000030669"/>
    </source>
</evidence>
<gene>
    <name evidence="2" type="ORF">GLOTRDRAFT_41610</name>
</gene>
<dbReference type="GeneID" id="19306067"/>
<feature type="compositionally biased region" description="Basic and acidic residues" evidence="1">
    <location>
        <begin position="106"/>
        <end position="119"/>
    </location>
</feature>
<reference evidence="2 3" key="1">
    <citation type="journal article" date="2012" name="Science">
        <title>The Paleozoic origin of enzymatic lignin decomposition reconstructed from 31 fungal genomes.</title>
        <authorList>
            <person name="Floudas D."/>
            <person name="Binder M."/>
            <person name="Riley R."/>
            <person name="Barry K."/>
            <person name="Blanchette R.A."/>
            <person name="Henrissat B."/>
            <person name="Martinez A.T."/>
            <person name="Otillar R."/>
            <person name="Spatafora J.W."/>
            <person name="Yadav J.S."/>
            <person name="Aerts A."/>
            <person name="Benoit I."/>
            <person name="Boyd A."/>
            <person name="Carlson A."/>
            <person name="Copeland A."/>
            <person name="Coutinho P.M."/>
            <person name="de Vries R.P."/>
            <person name="Ferreira P."/>
            <person name="Findley K."/>
            <person name="Foster B."/>
            <person name="Gaskell J."/>
            <person name="Glotzer D."/>
            <person name="Gorecki P."/>
            <person name="Heitman J."/>
            <person name="Hesse C."/>
            <person name="Hori C."/>
            <person name="Igarashi K."/>
            <person name="Jurgens J.A."/>
            <person name="Kallen N."/>
            <person name="Kersten P."/>
            <person name="Kohler A."/>
            <person name="Kuees U."/>
            <person name="Kumar T.K.A."/>
            <person name="Kuo A."/>
            <person name="LaButti K."/>
            <person name="Larrondo L.F."/>
            <person name="Lindquist E."/>
            <person name="Ling A."/>
            <person name="Lombard V."/>
            <person name="Lucas S."/>
            <person name="Lundell T."/>
            <person name="Martin R."/>
            <person name="McLaughlin D.J."/>
            <person name="Morgenstern I."/>
            <person name="Morin E."/>
            <person name="Murat C."/>
            <person name="Nagy L.G."/>
            <person name="Nolan M."/>
            <person name="Ohm R.A."/>
            <person name="Patyshakuliyeva A."/>
            <person name="Rokas A."/>
            <person name="Ruiz-Duenas F.J."/>
            <person name="Sabat G."/>
            <person name="Salamov A."/>
            <person name="Samejima M."/>
            <person name="Schmutz J."/>
            <person name="Slot J.C."/>
            <person name="St John F."/>
            <person name="Stenlid J."/>
            <person name="Sun H."/>
            <person name="Sun S."/>
            <person name="Syed K."/>
            <person name="Tsang A."/>
            <person name="Wiebenga A."/>
            <person name="Young D."/>
            <person name="Pisabarro A."/>
            <person name="Eastwood D.C."/>
            <person name="Martin F."/>
            <person name="Cullen D."/>
            <person name="Grigoriev I.V."/>
            <person name="Hibbett D.S."/>
        </authorList>
    </citation>
    <scope>NUCLEOTIDE SEQUENCE [LARGE SCALE GENOMIC DNA]</scope>
    <source>
        <strain evidence="2 3">ATCC 11539</strain>
    </source>
</reference>
<protein>
    <submittedName>
        <fullName evidence="2">Uncharacterized protein</fullName>
    </submittedName>
</protein>
<feature type="compositionally biased region" description="Low complexity" evidence="1">
    <location>
        <begin position="73"/>
        <end position="87"/>
    </location>
</feature>
<sequence>MSSKTLSNGTLSLRFMQRAKLVQQAEAEKAEVKDDSQWEISSKVKQAWGLSSGTSQVSEVAYESSYLPFLFPSASEGADSSSSNHASSEPKGRRKYNAKGQEVEDEVKSSKDKPRDWSKMSKRPVTISGSTGTVFKPQKEHKKDHVKPAKMLIHENAKVGTDLRAERSALRAEVSAAAPPKPSVFLKPSGVDDPAHVPSAPTPSASSNGQGHVHSQGKANKGTAKRSLDRDDESLEGEGRLQADKKKRRKKKNSS</sequence>
<organism evidence="2 3">
    <name type="scientific">Gloeophyllum trabeum (strain ATCC 11539 / FP-39264 / Madison 617)</name>
    <name type="common">Brown rot fungus</name>
    <dbReference type="NCBI Taxonomy" id="670483"/>
    <lineage>
        <taxon>Eukaryota</taxon>
        <taxon>Fungi</taxon>
        <taxon>Dikarya</taxon>
        <taxon>Basidiomycota</taxon>
        <taxon>Agaricomycotina</taxon>
        <taxon>Agaricomycetes</taxon>
        <taxon>Gloeophyllales</taxon>
        <taxon>Gloeophyllaceae</taxon>
        <taxon>Gloeophyllum</taxon>
    </lineage>
</organism>
<name>S7RSE1_GLOTA</name>
<evidence type="ECO:0000313" key="2">
    <source>
        <dbReference type="EMBL" id="EPQ55944.1"/>
    </source>
</evidence>
<accession>S7RSE1</accession>
<keyword evidence="3" id="KW-1185">Reference proteome</keyword>
<dbReference type="HOGENOM" id="CLU_078256_0_0_1"/>
<dbReference type="EMBL" id="KB469301">
    <property type="protein sequence ID" value="EPQ55944.1"/>
    <property type="molecule type" value="Genomic_DNA"/>
</dbReference>
<feature type="region of interest" description="Disordered" evidence="1">
    <location>
        <begin position="73"/>
        <end position="255"/>
    </location>
</feature>
<dbReference type="eggNOG" id="ENOG502SRA6">
    <property type="taxonomic scope" value="Eukaryota"/>
</dbReference>
<feature type="compositionally biased region" description="Basic residues" evidence="1">
    <location>
        <begin position="245"/>
        <end position="255"/>
    </location>
</feature>
<dbReference type="AlphaFoldDB" id="S7RSE1"/>
<evidence type="ECO:0000256" key="1">
    <source>
        <dbReference type="SAM" id="MobiDB-lite"/>
    </source>
</evidence>
<dbReference type="RefSeq" id="XP_007865570.1">
    <property type="nucleotide sequence ID" value="XM_007867379.1"/>
</dbReference>
<dbReference type="OrthoDB" id="3251271at2759"/>
<dbReference type="OMA" id="IKDDAEW"/>
<dbReference type="KEGG" id="gtr:GLOTRDRAFT_41610"/>
<dbReference type="Proteomes" id="UP000030669">
    <property type="component" value="Unassembled WGS sequence"/>
</dbReference>
<feature type="compositionally biased region" description="Basic and acidic residues" evidence="1">
    <location>
        <begin position="137"/>
        <end position="170"/>
    </location>
</feature>
<proteinExistence type="predicted"/>